<dbReference type="RefSeq" id="WP_058484412.1">
    <property type="nucleotide sequence ID" value="NZ_CAAAII010000006.1"/>
</dbReference>
<keyword evidence="2" id="KW-1185">Reference proteome</keyword>
<comment type="caution">
    <text evidence="1">The sequence shown here is derived from an EMBL/GenBank/DDBJ whole genome shotgun (WGS) entry which is preliminary data.</text>
</comment>
<protein>
    <submittedName>
        <fullName evidence="1">Uncharacterized protein</fullName>
    </submittedName>
</protein>
<proteinExistence type="predicted"/>
<dbReference type="PATRIC" id="fig|452.5.peg.2797"/>
<evidence type="ECO:0000313" key="2">
    <source>
        <dbReference type="Proteomes" id="UP000054877"/>
    </source>
</evidence>
<dbReference type="OrthoDB" id="5648219at2"/>
<dbReference type="AlphaFoldDB" id="A0A0W0YYA9"/>
<organism evidence="1 2">
    <name type="scientific">Legionella spiritensis</name>
    <dbReference type="NCBI Taxonomy" id="452"/>
    <lineage>
        <taxon>Bacteria</taxon>
        <taxon>Pseudomonadati</taxon>
        <taxon>Pseudomonadota</taxon>
        <taxon>Gammaproteobacteria</taxon>
        <taxon>Legionellales</taxon>
        <taxon>Legionellaceae</taxon>
        <taxon>Legionella</taxon>
    </lineage>
</organism>
<evidence type="ECO:0000313" key="1">
    <source>
        <dbReference type="EMBL" id="KTD61898.1"/>
    </source>
</evidence>
<name>A0A0W0YYA9_LEGSP</name>
<gene>
    <name evidence="1" type="ORF">Lspi_2528</name>
</gene>
<dbReference type="EMBL" id="LNYX01000031">
    <property type="protein sequence ID" value="KTD61898.1"/>
    <property type="molecule type" value="Genomic_DNA"/>
</dbReference>
<reference evidence="1 2" key="1">
    <citation type="submission" date="2015-11" db="EMBL/GenBank/DDBJ databases">
        <title>Genomic analysis of 38 Legionella species identifies large and diverse effector repertoires.</title>
        <authorList>
            <person name="Burstein D."/>
            <person name="Amaro F."/>
            <person name="Zusman T."/>
            <person name="Lifshitz Z."/>
            <person name="Cohen O."/>
            <person name="Gilbert J.A."/>
            <person name="Pupko T."/>
            <person name="Shuman H.A."/>
            <person name="Segal G."/>
        </authorList>
    </citation>
    <scope>NUCLEOTIDE SEQUENCE [LARGE SCALE GENOMIC DNA]</scope>
    <source>
        <strain evidence="1 2">Mt.St.Helens-9</strain>
    </source>
</reference>
<accession>A0A0W0YYA9</accession>
<sequence>MDMKQEAERIYQLTIDRDKKIRLLKDLALDCYNEMEAQDQNMHPEVHHKLSEGYRLAKDFIRKLEHD</sequence>
<dbReference type="Proteomes" id="UP000054877">
    <property type="component" value="Unassembled WGS sequence"/>
</dbReference>